<protein>
    <recommendedName>
        <fullName evidence="3">ADP-ribosylglycohydrolase</fullName>
    </recommendedName>
</protein>
<dbReference type="Proteomes" id="UP001500979">
    <property type="component" value="Unassembled WGS sequence"/>
</dbReference>
<keyword evidence="2" id="KW-1185">Reference proteome</keyword>
<gene>
    <name evidence="1" type="ORF">GCM10010470_47310</name>
</gene>
<accession>A0ABN3VIJ9</accession>
<dbReference type="EMBL" id="BAAAUX010000019">
    <property type="protein sequence ID" value="GAA2806581.1"/>
    <property type="molecule type" value="Genomic_DNA"/>
</dbReference>
<reference evidence="1 2" key="1">
    <citation type="journal article" date="2019" name="Int. J. Syst. Evol. Microbiol.">
        <title>The Global Catalogue of Microorganisms (GCM) 10K type strain sequencing project: providing services to taxonomists for standard genome sequencing and annotation.</title>
        <authorList>
            <consortium name="The Broad Institute Genomics Platform"/>
            <consortium name="The Broad Institute Genome Sequencing Center for Infectious Disease"/>
            <person name="Wu L."/>
            <person name="Ma J."/>
        </authorList>
    </citation>
    <scope>NUCLEOTIDE SEQUENCE [LARGE SCALE GENOMIC DNA]</scope>
    <source>
        <strain evidence="1 2">JCM 9383</strain>
    </source>
</reference>
<evidence type="ECO:0000313" key="2">
    <source>
        <dbReference type="Proteomes" id="UP001500979"/>
    </source>
</evidence>
<comment type="caution">
    <text evidence="1">The sequence shown here is derived from an EMBL/GenBank/DDBJ whole genome shotgun (WGS) entry which is preliminary data.</text>
</comment>
<name>A0ABN3VIJ9_9PSEU</name>
<evidence type="ECO:0008006" key="3">
    <source>
        <dbReference type="Google" id="ProtNLM"/>
    </source>
</evidence>
<evidence type="ECO:0000313" key="1">
    <source>
        <dbReference type="EMBL" id="GAA2806581.1"/>
    </source>
</evidence>
<proteinExistence type="predicted"/>
<organism evidence="1 2">
    <name type="scientific">Saccharopolyspora taberi</name>
    <dbReference type="NCBI Taxonomy" id="60895"/>
    <lineage>
        <taxon>Bacteria</taxon>
        <taxon>Bacillati</taxon>
        <taxon>Actinomycetota</taxon>
        <taxon>Actinomycetes</taxon>
        <taxon>Pseudonocardiales</taxon>
        <taxon>Pseudonocardiaceae</taxon>
        <taxon>Saccharopolyspora</taxon>
    </lineage>
</organism>
<sequence>MSTYVAGWSSTTRAQVAGVVIGDVLGDRSDRDEPLLADQLVQQLGVVHDLEVPAQLRVLIRQAVEAVRTRGDDLALARLPALEQHVPVVT</sequence>